<sequence>MVHDMFRRIKMAANFDLDKIESLTTPITLIRPAEVSLQDIEEDYCLSKVTTGNVTLKVIEGNHTSMLDNPILPQIINEMDPRYKMTKISKKLKTGQNDTISYQNSSEAKQFEESYEAPKELSWTNINDQVDFVIPMFLNHLQYMKIEHLNLPDVVESISLSLLVVVSPARLILNNGIAYNLEGVERYGDAFMTYNDKRFYIRFDIKISKLQFEYNYLLEIIPINGYGNVIGTLEDTIIHTNIAIDVKNLNLTLQNFRIVKFRKINVQLDEIQIIRQLSGLILTPITNLFKNRITTTISDGLEKEMELIFNDFNEGDPLQLRTFANRLLAGLTG</sequence>
<dbReference type="Gene3D" id="3.15.10.50">
    <property type="match status" value="1"/>
</dbReference>
<dbReference type="InterPro" id="IPR038602">
    <property type="entry name" value="Mite_allergen_7_sf"/>
</dbReference>
<dbReference type="Gene3D" id="3.40.50.1820">
    <property type="entry name" value="alpha/beta hydrolase"/>
    <property type="match status" value="1"/>
</dbReference>
<comment type="caution">
    <text evidence="1">The sequence shown here is derived from an EMBL/GenBank/DDBJ whole genome shotgun (WGS) entry which is preliminary data.</text>
</comment>
<dbReference type="Pfam" id="PF16984">
    <property type="entry name" value="Grp7_allergen"/>
    <property type="match status" value="1"/>
</dbReference>
<dbReference type="InterPro" id="IPR020234">
    <property type="entry name" value="Mite_allergen_group-7"/>
</dbReference>
<protein>
    <submittedName>
        <fullName evidence="1">(Mediterranean fruit fly) hypothetical protein</fullName>
    </submittedName>
</protein>
<evidence type="ECO:0000313" key="1">
    <source>
        <dbReference type="EMBL" id="CAD6995485.1"/>
    </source>
</evidence>
<gene>
    <name evidence="1" type="ORF">CCAP1982_LOCUS4200</name>
</gene>
<keyword evidence="2" id="KW-1185">Reference proteome</keyword>
<proteinExistence type="predicted"/>
<dbReference type="SUPFAM" id="SSF53474">
    <property type="entry name" value="alpha/beta-Hydrolases"/>
    <property type="match status" value="1"/>
</dbReference>
<organism evidence="1 2">
    <name type="scientific">Ceratitis capitata</name>
    <name type="common">Mediterranean fruit fly</name>
    <name type="synonym">Tephritis capitata</name>
    <dbReference type="NCBI Taxonomy" id="7213"/>
    <lineage>
        <taxon>Eukaryota</taxon>
        <taxon>Metazoa</taxon>
        <taxon>Ecdysozoa</taxon>
        <taxon>Arthropoda</taxon>
        <taxon>Hexapoda</taxon>
        <taxon>Insecta</taxon>
        <taxon>Pterygota</taxon>
        <taxon>Neoptera</taxon>
        <taxon>Endopterygota</taxon>
        <taxon>Diptera</taxon>
        <taxon>Brachycera</taxon>
        <taxon>Muscomorpha</taxon>
        <taxon>Tephritoidea</taxon>
        <taxon>Tephritidae</taxon>
        <taxon>Ceratitis</taxon>
        <taxon>Ceratitis</taxon>
    </lineage>
</organism>
<dbReference type="Proteomes" id="UP000606786">
    <property type="component" value="Unassembled WGS sequence"/>
</dbReference>
<evidence type="ECO:0000313" key="2">
    <source>
        <dbReference type="Proteomes" id="UP000606786"/>
    </source>
</evidence>
<dbReference type="OrthoDB" id="329835at2759"/>
<reference evidence="1" key="1">
    <citation type="submission" date="2020-11" db="EMBL/GenBank/DDBJ databases">
        <authorList>
            <person name="Whitehead M."/>
        </authorList>
    </citation>
    <scope>NUCLEOTIDE SEQUENCE</scope>
    <source>
        <strain evidence="1">EGII</strain>
    </source>
</reference>
<dbReference type="EMBL" id="CAJHJT010000001">
    <property type="protein sequence ID" value="CAD6995485.1"/>
    <property type="molecule type" value="Genomic_DNA"/>
</dbReference>
<name>A0A811UDD5_CERCA</name>
<accession>A0A811UDD5</accession>
<dbReference type="AlphaFoldDB" id="A0A811UDD5"/>
<dbReference type="InterPro" id="IPR029058">
    <property type="entry name" value="AB_hydrolase_fold"/>
</dbReference>